<dbReference type="SUPFAM" id="SSF47336">
    <property type="entry name" value="ACP-like"/>
    <property type="match status" value="1"/>
</dbReference>
<feature type="domain" description="Carrier" evidence="6">
    <location>
        <begin position="586"/>
        <end position="662"/>
    </location>
</feature>
<sequence length="885" mass="99192">MKTLKQIYQALSAGKINQQQALQWIKASKQGVDVPFNTDANVDVNNKIKLLDKNKLQAGIMVADWYQLPIRFTQPVQSQTETTLTDNVEKVIVFCGYQTNDAHKTIVDSIAMQYQIHQISINGVSSFAQGDLGENDRLKNASVIGHTQSLVSDFTNFALDCLRWVQQLIAQKKTTKYHLQFLIAEPEASELNHSAIETQLFSAISGLLGTLQQENPDYICQVACVPEDLNETELLWVIAQNSANSERLLLQYRHVENDITCWTRQWQLLATNNQPEAQVKELPVFKQNGVYLITGGLGAIGLTLTQMILQQDRFSPQDQLSQQGQLSQQNKPVQIYLTGRSALTKTKQQTLATIDTTQSHIHYVQLDLTDANAVNELIQEITTQHQQLNGIFHCAGMTADNYILKKSIEEFSEVIQPKVAGTMNLDKATAQLSLDFFILFSSVAAIKGNLGQADYATANAFMDRFALYREKLVQQGLRQGKSLSINWPLWQNGGMQIDEQTQQLLQQNTGLHSLSREQALFLLKQAIAGEHCQVLTFYGQPNQIKQKLFNQFLPDVSSKSVKDKNKSDLEINNTAANARTALSAPALYSKIEIFLCEQLASLLKMNTDMVNPKAALEQYGVDSILAMNLTTQLEKTFGPLSKTLFFEYQSIAELAAYFNEHHEQKVRLLFAPAVSDTNDKPHEQLSSERAFTKTPTSGAQAPEHPSNIAPIQSTQQRTQSNRFTPTAANHHASTVRTYDTEQLLEAASKPSRIAIIGLSGRYPASKDVDAYWENLRGGVDCITEVPPSRWRFEDYYVPDRSLQGVHFSKWGGFIEGVDEFDPRFFNISPREAKVLDPQERLFLTHSWQALEDAGYSRSRLQDLSTGEGLGGQVGVYAGVMYGEYQ</sequence>
<keyword evidence="2" id="KW-0596">Phosphopantetheine</keyword>
<organism evidence="8 9">
    <name type="scientific">Aliikangiella maris</name>
    <dbReference type="NCBI Taxonomy" id="3162458"/>
    <lineage>
        <taxon>Bacteria</taxon>
        <taxon>Pseudomonadati</taxon>
        <taxon>Pseudomonadota</taxon>
        <taxon>Gammaproteobacteria</taxon>
        <taxon>Oceanospirillales</taxon>
        <taxon>Pleioneaceae</taxon>
        <taxon>Aliikangiella</taxon>
    </lineage>
</organism>
<dbReference type="Gene3D" id="3.40.47.10">
    <property type="match status" value="1"/>
</dbReference>
<gene>
    <name evidence="8" type="ORF">ABVT43_19810</name>
</gene>
<dbReference type="InterPro" id="IPR036736">
    <property type="entry name" value="ACP-like_sf"/>
</dbReference>
<dbReference type="SMART" id="SM00823">
    <property type="entry name" value="PKS_PP"/>
    <property type="match status" value="1"/>
</dbReference>
<dbReference type="Gene3D" id="3.40.50.720">
    <property type="entry name" value="NAD(P)-binding Rossmann-like Domain"/>
    <property type="match status" value="1"/>
</dbReference>
<keyword evidence="4" id="KW-0808">Transferase</keyword>
<dbReference type="PROSITE" id="PS00012">
    <property type="entry name" value="PHOSPHOPANTETHEINE"/>
    <property type="match status" value="1"/>
</dbReference>
<dbReference type="PROSITE" id="PS50075">
    <property type="entry name" value="CARRIER"/>
    <property type="match status" value="1"/>
</dbReference>
<evidence type="ECO:0000259" key="6">
    <source>
        <dbReference type="PROSITE" id="PS50075"/>
    </source>
</evidence>
<comment type="caution">
    <text evidence="8">The sequence shown here is derived from an EMBL/GenBank/DDBJ whole genome shotgun (WGS) entry which is preliminary data.</text>
</comment>
<dbReference type="EMBL" id="JBEVCJ010000056">
    <property type="protein sequence ID" value="MET1257393.1"/>
    <property type="molecule type" value="Genomic_DNA"/>
</dbReference>
<dbReference type="CDD" id="cd00833">
    <property type="entry name" value="PKS"/>
    <property type="match status" value="1"/>
</dbReference>
<evidence type="ECO:0000259" key="7">
    <source>
        <dbReference type="PROSITE" id="PS52004"/>
    </source>
</evidence>
<dbReference type="CDD" id="cd08953">
    <property type="entry name" value="KR_2_SDR_x"/>
    <property type="match status" value="1"/>
</dbReference>
<dbReference type="InterPro" id="IPR020841">
    <property type="entry name" value="PKS_Beta-ketoAc_synthase_dom"/>
</dbReference>
<evidence type="ECO:0000313" key="8">
    <source>
        <dbReference type="EMBL" id="MET1257393.1"/>
    </source>
</evidence>
<feature type="compositionally biased region" description="Polar residues" evidence="5">
    <location>
        <begin position="709"/>
        <end position="722"/>
    </location>
</feature>
<accession>A0ABV2BZY8</accession>
<dbReference type="InterPro" id="IPR009081">
    <property type="entry name" value="PP-bd_ACP"/>
</dbReference>
<feature type="region of interest" description="Disordered" evidence="5">
    <location>
        <begin position="677"/>
        <end position="722"/>
    </location>
</feature>
<dbReference type="Proteomes" id="UP001548189">
    <property type="component" value="Unassembled WGS sequence"/>
</dbReference>
<protein>
    <submittedName>
        <fullName evidence="8">SDR family NAD(P)-dependent oxidoreductase</fullName>
    </submittedName>
</protein>
<keyword evidence="9" id="KW-1185">Reference proteome</keyword>
<dbReference type="RefSeq" id="WP_353897977.1">
    <property type="nucleotide sequence ID" value="NZ_JBEVCJ010000056.1"/>
</dbReference>
<dbReference type="InterPro" id="IPR036291">
    <property type="entry name" value="NAD(P)-bd_dom_sf"/>
</dbReference>
<dbReference type="InterPro" id="IPR006162">
    <property type="entry name" value="Ppantetheine_attach_site"/>
</dbReference>
<evidence type="ECO:0000256" key="4">
    <source>
        <dbReference type="ARBA" id="ARBA00022679"/>
    </source>
</evidence>
<comment type="similarity">
    <text evidence="1">Belongs to the short-chain dehydrogenases/reductases (SDR) family.</text>
</comment>
<dbReference type="PANTHER" id="PTHR43775">
    <property type="entry name" value="FATTY ACID SYNTHASE"/>
    <property type="match status" value="1"/>
</dbReference>
<dbReference type="InterPro" id="IPR013968">
    <property type="entry name" value="PKS_KR"/>
</dbReference>
<dbReference type="Pfam" id="PF00109">
    <property type="entry name" value="ketoacyl-synt"/>
    <property type="match status" value="1"/>
</dbReference>
<dbReference type="SUPFAM" id="SSF53901">
    <property type="entry name" value="Thiolase-like"/>
    <property type="match status" value="1"/>
</dbReference>
<keyword evidence="3" id="KW-0597">Phosphoprotein</keyword>
<dbReference type="PROSITE" id="PS52004">
    <property type="entry name" value="KS3_2"/>
    <property type="match status" value="1"/>
</dbReference>
<dbReference type="Pfam" id="PF08659">
    <property type="entry name" value="KR"/>
    <property type="match status" value="1"/>
</dbReference>
<feature type="compositionally biased region" description="Basic and acidic residues" evidence="5">
    <location>
        <begin position="677"/>
        <end position="686"/>
    </location>
</feature>
<dbReference type="Gene3D" id="1.10.1200.10">
    <property type="entry name" value="ACP-like"/>
    <property type="match status" value="1"/>
</dbReference>
<reference evidence="8 9" key="1">
    <citation type="submission" date="2024-06" db="EMBL/GenBank/DDBJ databases">
        <authorList>
            <person name="Li F."/>
        </authorList>
    </citation>
    <scope>NUCLEOTIDE SEQUENCE [LARGE SCALE GENOMIC DNA]</scope>
    <source>
        <strain evidence="8 9">GXAS 311</strain>
    </source>
</reference>
<dbReference type="SMART" id="SM01294">
    <property type="entry name" value="PKS_PP_betabranch"/>
    <property type="match status" value="1"/>
</dbReference>
<dbReference type="InterPro" id="IPR014030">
    <property type="entry name" value="Ketoacyl_synth_N"/>
</dbReference>
<feature type="non-terminal residue" evidence="8">
    <location>
        <position position="885"/>
    </location>
</feature>
<feature type="domain" description="Ketosynthase family 3 (KS3)" evidence="7">
    <location>
        <begin position="750"/>
        <end position="885"/>
    </location>
</feature>
<evidence type="ECO:0000313" key="9">
    <source>
        <dbReference type="Proteomes" id="UP001548189"/>
    </source>
</evidence>
<evidence type="ECO:0000256" key="1">
    <source>
        <dbReference type="ARBA" id="ARBA00006484"/>
    </source>
</evidence>
<dbReference type="InterPro" id="IPR057326">
    <property type="entry name" value="KR_dom"/>
</dbReference>
<proteinExistence type="inferred from homology"/>
<feature type="compositionally biased region" description="Polar residues" evidence="5">
    <location>
        <begin position="687"/>
        <end position="699"/>
    </location>
</feature>
<dbReference type="Pfam" id="PF00550">
    <property type="entry name" value="PP-binding"/>
    <property type="match status" value="1"/>
</dbReference>
<dbReference type="SUPFAM" id="SSF51735">
    <property type="entry name" value="NAD(P)-binding Rossmann-fold domains"/>
    <property type="match status" value="1"/>
</dbReference>
<dbReference type="InterPro" id="IPR016039">
    <property type="entry name" value="Thiolase-like"/>
</dbReference>
<name>A0ABV2BZY8_9GAMM</name>
<dbReference type="PANTHER" id="PTHR43775:SF37">
    <property type="entry name" value="SI:DKEY-61P9.11"/>
    <property type="match status" value="1"/>
</dbReference>
<dbReference type="InterPro" id="IPR020806">
    <property type="entry name" value="PKS_PP-bd"/>
</dbReference>
<evidence type="ECO:0000256" key="2">
    <source>
        <dbReference type="ARBA" id="ARBA00022450"/>
    </source>
</evidence>
<dbReference type="InterPro" id="IPR050091">
    <property type="entry name" value="PKS_NRPS_Biosynth_Enz"/>
</dbReference>
<evidence type="ECO:0000256" key="3">
    <source>
        <dbReference type="ARBA" id="ARBA00022553"/>
    </source>
</evidence>
<evidence type="ECO:0000256" key="5">
    <source>
        <dbReference type="SAM" id="MobiDB-lite"/>
    </source>
</evidence>
<dbReference type="SMART" id="SM00825">
    <property type="entry name" value="PKS_KS"/>
    <property type="match status" value="1"/>
</dbReference>
<dbReference type="SMART" id="SM00822">
    <property type="entry name" value="PKS_KR"/>
    <property type="match status" value="1"/>
</dbReference>